<dbReference type="KEGG" id="sdyn:Mal52_21600"/>
<dbReference type="InterPro" id="IPR036249">
    <property type="entry name" value="Thioredoxin-like_sf"/>
</dbReference>
<dbReference type="Proteomes" id="UP000319383">
    <property type="component" value="Chromosome"/>
</dbReference>
<keyword evidence="4" id="KW-0472">Membrane</keyword>
<protein>
    <recommendedName>
        <fullName evidence="7">Thioredoxin domain-containing protein</fullName>
    </recommendedName>
</protein>
<keyword evidence="4" id="KW-1133">Transmembrane helix</keyword>
<feature type="transmembrane region" description="Helical" evidence="4">
    <location>
        <begin position="363"/>
        <end position="385"/>
    </location>
</feature>
<feature type="transmembrane region" description="Helical" evidence="4">
    <location>
        <begin position="326"/>
        <end position="343"/>
    </location>
</feature>
<feature type="binding site" evidence="2">
    <location>
        <position position="106"/>
    </location>
    <ligand>
        <name>Cu cation</name>
        <dbReference type="ChEBI" id="CHEBI:23378"/>
    </ligand>
</feature>
<sequence>MPGDWFTNFRETYGFAMIFAHQHTVRGMAKFRRSLWLGLTAAMMVCASMPRAGAQDVDVEVIVPESPGDEETIVEDFTFTERSGRTVTRADLLGKPWLACFVFTRCASTCPKVTAAMSELSHALKDKDVQLVTITVDPDHDTPEVLSRYAEQFRADPDRWWFVTGDKADTFHLLHHSFGVAAADNPNPNALPGNQVIHSNNIMHVNAEGEVVGKYNAVVPDDVVALRRVLVNGMETPEKHRFVKPKPGIRIGEEPMAEDLATTKPPAAEPSEEPVADLEDAVADVPEWVKSLPEVNASLNSLATILLLLGYGLIRARKITAHRNVMLAAFSVSVAFLTCYLIYHYHHLSKPFGGTGSIRMVYFAILITHIILAVPVPFLAGVTIYRGLAGQVEKHRRIAKITFPIWLYVSITGVIIYVMLYQWPV</sequence>
<accession>A0A517ZMI3</accession>
<dbReference type="InterPro" id="IPR003782">
    <property type="entry name" value="SCO1/SenC"/>
</dbReference>
<organism evidence="5 6">
    <name type="scientific">Symmachiella dynata</name>
    <dbReference type="NCBI Taxonomy" id="2527995"/>
    <lineage>
        <taxon>Bacteria</taxon>
        <taxon>Pseudomonadati</taxon>
        <taxon>Planctomycetota</taxon>
        <taxon>Planctomycetia</taxon>
        <taxon>Planctomycetales</taxon>
        <taxon>Planctomycetaceae</taxon>
        <taxon>Symmachiella</taxon>
    </lineage>
</organism>
<dbReference type="GO" id="GO:0046872">
    <property type="term" value="F:metal ion binding"/>
    <property type="evidence" value="ECO:0007669"/>
    <property type="project" value="UniProtKB-KW"/>
</dbReference>
<feature type="binding site" evidence="2">
    <location>
        <position position="110"/>
    </location>
    <ligand>
        <name>Cu cation</name>
        <dbReference type="ChEBI" id="CHEBI:23378"/>
    </ligand>
</feature>
<evidence type="ECO:0000313" key="5">
    <source>
        <dbReference type="EMBL" id="QDU43684.1"/>
    </source>
</evidence>
<reference evidence="5 6" key="1">
    <citation type="submission" date="2019-02" db="EMBL/GenBank/DDBJ databases">
        <title>Deep-cultivation of Planctomycetes and their phenomic and genomic characterization uncovers novel biology.</title>
        <authorList>
            <person name="Wiegand S."/>
            <person name="Jogler M."/>
            <person name="Boedeker C."/>
            <person name="Pinto D."/>
            <person name="Vollmers J."/>
            <person name="Rivas-Marin E."/>
            <person name="Kohn T."/>
            <person name="Peeters S.H."/>
            <person name="Heuer A."/>
            <person name="Rast P."/>
            <person name="Oberbeckmann S."/>
            <person name="Bunk B."/>
            <person name="Jeske O."/>
            <person name="Meyerdierks A."/>
            <person name="Storesund J.E."/>
            <person name="Kallscheuer N."/>
            <person name="Luecker S."/>
            <person name="Lage O.M."/>
            <person name="Pohl T."/>
            <person name="Merkel B.J."/>
            <person name="Hornburger P."/>
            <person name="Mueller R.-W."/>
            <person name="Bruemmer F."/>
            <person name="Labrenz M."/>
            <person name="Spormann A.M."/>
            <person name="Op den Camp H."/>
            <person name="Overmann J."/>
            <person name="Amann R."/>
            <person name="Jetten M.S.M."/>
            <person name="Mascher T."/>
            <person name="Medema M.H."/>
            <person name="Devos D.P."/>
            <person name="Kaster A.-K."/>
            <person name="Ovreas L."/>
            <person name="Rohde M."/>
            <person name="Galperin M.Y."/>
            <person name="Jogler C."/>
        </authorList>
    </citation>
    <scope>NUCLEOTIDE SEQUENCE [LARGE SCALE GENOMIC DNA]</scope>
    <source>
        <strain evidence="5 6">Mal52</strain>
    </source>
</reference>
<comment type="similarity">
    <text evidence="1">Belongs to the SCO1/2 family.</text>
</comment>
<dbReference type="Gene3D" id="3.40.30.10">
    <property type="entry name" value="Glutaredoxin"/>
    <property type="match status" value="1"/>
</dbReference>
<keyword evidence="2" id="KW-0479">Metal-binding</keyword>
<proteinExistence type="inferred from homology"/>
<feature type="binding site" evidence="2">
    <location>
        <position position="198"/>
    </location>
    <ligand>
        <name>Cu cation</name>
        <dbReference type="ChEBI" id="CHEBI:23378"/>
    </ligand>
</feature>
<dbReference type="PANTHER" id="PTHR37692:SF1">
    <property type="entry name" value="DUF420 DOMAIN-CONTAINING PROTEIN"/>
    <property type="match status" value="1"/>
</dbReference>
<feature type="transmembrane region" description="Helical" evidence="4">
    <location>
        <begin position="405"/>
        <end position="423"/>
    </location>
</feature>
<dbReference type="Pfam" id="PF02630">
    <property type="entry name" value="SCO1-SenC"/>
    <property type="match status" value="1"/>
</dbReference>
<keyword evidence="6" id="KW-1185">Reference proteome</keyword>
<gene>
    <name evidence="5" type="ORF">Mal52_21600</name>
</gene>
<dbReference type="PANTHER" id="PTHR37692">
    <property type="entry name" value="HYPOTHETICAL MEMBRANE SPANNING PROTEIN"/>
    <property type="match status" value="1"/>
</dbReference>
<evidence type="ECO:0000256" key="3">
    <source>
        <dbReference type="PIRSR" id="PIRSR603782-2"/>
    </source>
</evidence>
<evidence type="ECO:0008006" key="7">
    <source>
        <dbReference type="Google" id="ProtNLM"/>
    </source>
</evidence>
<evidence type="ECO:0000256" key="2">
    <source>
        <dbReference type="PIRSR" id="PIRSR603782-1"/>
    </source>
</evidence>
<evidence type="ECO:0000313" key="6">
    <source>
        <dbReference type="Proteomes" id="UP000319383"/>
    </source>
</evidence>
<evidence type="ECO:0000256" key="4">
    <source>
        <dbReference type="SAM" id="Phobius"/>
    </source>
</evidence>
<name>A0A517ZMI3_9PLAN</name>
<feature type="disulfide bond" description="Redox-active" evidence="3">
    <location>
        <begin position="106"/>
        <end position="110"/>
    </location>
</feature>
<keyword evidence="2" id="KW-0186">Copper</keyword>
<dbReference type="EMBL" id="CP036276">
    <property type="protein sequence ID" value="QDU43684.1"/>
    <property type="molecule type" value="Genomic_DNA"/>
</dbReference>
<keyword evidence="4" id="KW-0812">Transmembrane</keyword>
<dbReference type="CDD" id="cd02968">
    <property type="entry name" value="SCO"/>
    <property type="match status" value="1"/>
</dbReference>
<dbReference type="SUPFAM" id="SSF52833">
    <property type="entry name" value="Thioredoxin-like"/>
    <property type="match status" value="1"/>
</dbReference>
<dbReference type="AlphaFoldDB" id="A0A517ZMI3"/>
<dbReference type="InterPro" id="IPR007352">
    <property type="entry name" value="DUF420"/>
</dbReference>
<keyword evidence="3" id="KW-1015">Disulfide bond</keyword>
<evidence type="ECO:0000256" key="1">
    <source>
        <dbReference type="ARBA" id="ARBA00010996"/>
    </source>
</evidence>
<dbReference type="Pfam" id="PF04238">
    <property type="entry name" value="DUF420"/>
    <property type="match status" value="1"/>
</dbReference>
<feature type="transmembrane region" description="Helical" evidence="4">
    <location>
        <begin position="297"/>
        <end position="314"/>
    </location>
</feature>